<gene>
    <name evidence="1" type="ORF">NXS11_05620</name>
</gene>
<proteinExistence type="predicted"/>
<sequence length="58" mass="6852">MFKVIFRRADRVIIVIPITKQVGPSLEQQAEFIEYLESQHKAYNIVKYPPNTEVEFIN</sequence>
<accession>A0ABT2F2J4</accession>
<dbReference type="Proteomes" id="UP001205609">
    <property type="component" value="Unassembled WGS sequence"/>
</dbReference>
<organism evidence="1 2">
    <name type="scientific">Staphylococcus americanisciuri</name>
    <dbReference type="NCBI Taxonomy" id="2973940"/>
    <lineage>
        <taxon>Bacteria</taxon>
        <taxon>Bacillati</taxon>
        <taxon>Bacillota</taxon>
        <taxon>Bacilli</taxon>
        <taxon>Bacillales</taxon>
        <taxon>Staphylococcaceae</taxon>
        <taxon>Staphylococcus</taxon>
    </lineage>
</organism>
<evidence type="ECO:0000313" key="2">
    <source>
        <dbReference type="Proteomes" id="UP001205609"/>
    </source>
</evidence>
<protein>
    <submittedName>
        <fullName evidence="1">Uncharacterized protein</fullName>
    </submittedName>
</protein>
<reference evidence="1 2" key="1">
    <citation type="journal article" date="2023" name="Int. J. Syst. Evol. Microbiol.">
        <title>Streptococcus sciuri sp. nov., Staphylococcus marylandisciuri sp. nov. and Staphylococcus americanisciuri sp. nov., isolated from faeces of eastern grey squirrel (Sciurus carolinensis).</title>
        <authorList>
            <person name="Volokhov D.V."/>
            <person name="Zagorodnyaya T.A."/>
            <person name="Furtak V.A."/>
            <person name="Nattanmai G."/>
            <person name="Randall L."/>
            <person name="Jose S."/>
            <person name="Gao Y."/>
            <person name="Eisenberg T."/>
            <person name="Delmonte P."/>
            <person name="Blom J."/>
            <person name="Mitchell K.K."/>
        </authorList>
    </citation>
    <scope>NUCLEOTIDE SEQUENCE [LARGE SCALE GENOMIC DNA]</scope>
    <source>
        <strain evidence="1 2">GRT3</strain>
    </source>
</reference>
<dbReference type="RefSeq" id="WP_259199677.1">
    <property type="nucleotide sequence ID" value="NZ_JANUXY010000004.1"/>
</dbReference>
<comment type="caution">
    <text evidence="1">The sequence shown here is derived from an EMBL/GenBank/DDBJ whole genome shotgun (WGS) entry which is preliminary data.</text>
</comment>
<name>A0ABT2F2J4_9STAP</name>
<evidence type="ECO:0000313" key="1">
    <source>
        <dbReference type="EMBL" id="MCS4486373.1"/>
    </source>
</evidence>
<keyword evidence="2" id="KW-1185">Reference proteome</keyword>
<dbReference type="EMBL" id="JANUXY010000004">
    <property type="protein sequence ID" value="MCS4486373.1"/>
    <property type="molecule type" value="Genomic_DNA"/>
</dbReference>